<dbReference type="AlphaFoldDB" id="A0A0A8YIU9"/>
<proteinExistence type="predicted"/>
<name>A0A0A8YIU9_ARUDO</name>
<evidence type="ECO:0000313" key="2">
    <source>
        <dbReference type="EMBL" id="JAD25468.1"/>
    </source>
</evidence>
<organism evidence="2">
    <name type="scientific">Arundo donax</name>
    <name type="common">Giant reed</name>
    <name type="synonym">Donax arundinaceus</name>
    <dbReference type="NCBI Taxonomy" id="35708"/>
    <lineage>
        <taxon>Eukaryota</taxon>
        <taxon>Viridiplantae</taxon>
        <taxon>Streptophyta</taxon>
        <taxon>Embryophyta</taxon>
        <taxon>Tracheophyta</taxon>
        <taxon>Spermatophyta</taxon>
        <taxon>Magnoliopsida</taxon>
        <taxon>Liliopsida</taxon>
        <taxon>Poales</taxon>
        <taxon>Poaceae</taxon>
        <taxon>PACMAD clade</taxon>
        <taxon>Arundinoideae</taxon>
        <taxon>Arundineae</taxon>
        <taxon>Arundo</taxon>
    </lineage>
</organism>
<reference evidence="2" key="2">
    <citation type="journal article" date="2015" name="Data Brief">
        <title>Shoot transcriptome of the giant reed, Arundo donax.</title>
        <authorList>
            <person name="Barrero R.A."/>
            <person name="Guerrero F.D."/>
            <person name="Moolhuijzen P."/>
            <person name="Goolsby J.A."/>
            <person name="Tidwell J."/>
            <person name="Bellgard S.E."/>
            <person name="Bellgard M.I."/>
        </authorList>
    </citation>
    <scope>NUCLEOTIDE SEQUENCE</scope>
    <source>
        <tissue evidence="2">Shoot tissue taken approximately 20 cm above the soil surface</tissue>
    </source>
</reference>
<reference evidence="2" key="1">
    <citation type="submission" date="2014-09" db="EMBL/GenBank/DDBJ databases">
        <authorList>
            <person name="Magalhaes I.L.F."/>
            <person name="Oliveira U."/>
            <person name="Santos F.R."/>
            <person name="Vidigal T.H.D.A."/>
            <person name="Brescovit A.D."/>
            <person name="Santos A.J."/>
        </authorList>
    </citation>
    <scope>NUCLEOTIDE SEQUENCE</scope>
    <source>
        <tissue evidence="2">Shoot tissue taken approximately 20 cm above the soil surface</tissue>
    </source>
</reference>
<evidence type="ECO:0000256" key="1">
    <source>
        <dbReference type="SAM" id="MobiDB-lite"/>
    </source>
</evidence>
<protein>
    <submittedName>
        <fullName evidence="2">Uncharacterized protein</fullName>
    </submittedName>
</protein>
<accession>A0A0A8YIU9</accession>
<dbReference type="EMBL" id="GBRH01272427">
    <property type="protein sequence ID" value="JAD25468.1"/>
    <property type="molecule type" value="Transcribed_RNA"/>
</dbReference>
<sequence>MPWDAGDYLGDRCPAWWILHLDQAAGLLVRHRHRLRPIDRDFERVRGSYAVNFHARSRISKEEQEGCKLGGKLLVAAQKKPATRATRRRHRHTEKST</sequence>
<feature type="region of interest" description="Disordered" evidence="1">
    <location>
        <begin position="78"/>
        <end position="97"/>
    </location>
</feature>
<feature type="compositionally biased region" description="Basic residues" evidence="1">
    <location>
        <begin position="81"/>
        <end position="97"/>
    </location>
</feature>